<evidence type="ECO:0000313" key="8">
    <source>
        <dbReference type="Proteomes" id="UP000019384"/>
    </source>
</evidence>
<dbReference type="GO" id="GO:0016282">
    <property type="term" value="C:eukaryotic 43S preinitiation complex"/>
    <property type="evidence" value="ECO:0007669"/>
    <property type="project" value="UniProtKB-UniRule"/>
</dbReference>
<gene>
    <name evidence="4" type="primary">INT6</name>
    <name evidence="7" type="ORF">KUCA_T00000242001</name>
</gene>
<dbReference type="GO" id="GO:0003743">
    <property type="term" value="F:translation initiation factor activity"/>
    <property type="evidence" value="ECO:0007669"/>
    <property type="project" value="UniProtKB-UniRule"/>
</dbReference>
<dbReference type="GO" id="GO:0008541">
    <property type="term" value="C:proteasome regulatory particle, lid subcomplex"/>
    <property type="evidence" value="ECO:0007669"/>
    <property type="project" value="UniProtKB-ARBA"/>
</dbReference>
<accession>W6MIS1</accession>
<dbReference type="SUPFAM" id="SSF46785">
    <property type="entry name" value="Winged helix' DNA-binding domain"/>
    <property type="match status" value="1"/>
</dbReference>
<reference evidence="7" key="2">
    <citation type="submission" date="2014-02" db="EMBL/GenBank/DDBJ databases">
        <title>Complete DNA sequence of /Kuraishia capsulata/ illustrates novel genomic features among budding yeasts (/Saccharomycotina/).</title>
        <authorList>
            <person name="Morales L."/>
            <person name="Noel B."/>
            <person name="Porcel B."/>
            <person name="Marcet-Houben M."/>
            <person name="Hullo M-F."/>
            <person name="Sacerdot C."/>
            <person name="Tekaia F."/>
            <person name="Leh-Louis V."/>
            <person name="Despons L."/>
            <person name="Khanna V."/>
            <person name="Aury J-M."/>
            <person name="Barbe V."/>
            <person name="Couloux A."/>
            <person name="Labadie K."/>
            <person name="Pelletier E."/>
            <person name="Souciet J-L."/>
            <person name="Boekhout T."/>
            <person name="Gabaldon T."/>
            <person name="Wincker P."/>
            <person name="Dujon B."/>
        </authorList>
    </citation>
    <scope>NUCLEOTIDE SEQUENCE</scope>
    <source>
        <strain evidence="7">CBS 1993</strain>
    </source>
</reference>
<dbReference type="HAMAP" id="MF_03004">
    <property type="entry name" value="eIF3e"/>
    <property type="match status" value="1"/>
</dbReference>
<dbReference type="GO" id="GO:0005829">
    <property type="term" value="C:cytosol"/>
    <property type="evidence" value="ECO:0007669"/>
    <property type="project" value="EnsemblFungi"/>
</dbReference>
<dbReference type="GO" id="GO:0033290">
    <property type="term" value="C:eukaryotic 48S preinitiation complex"/>
    <property type="evidence" value="ECO:0007669"/>
    <property type="project" value="UniProtKB-UniRule"/>
</dbReference>
<dbReference type="InterPro" id="IPR000717">
    <property type="entry name" value="PCI_dom"/>
</dbReference>
<dbReference type="AlphaFoldDB" id="W6MIS1"/>
<evidence type="ECO:0000256" key="5">
    <source>
        <dbReference type="PIRNR" id="PIRNR016255"/>
    </source>
</evidence>
<dbReference type="EMBL" id="HG793125">
    <property type="protein sequence ID" value="CDK24282.1"/>
    <property type="molecule type" value="Genomic_DNA"/>
</dbReference>
<reference evidence="7" key="1">
    <citation type="submission" date="2013-12" db="EMBL/GenBank/DDBJ databases">
        <authorList>
            <person name="Genoscope - CEA"/>
        </authorList>
    </citation>
    <scope>NUCLEOTIDE SEQUENCE</scope>
    <source>
        <strain evidence="7">CBS 1993</strain>
    </source>
</reference>
<keyword evidence="1 4" id="KW-0963">Cytoplasm</keyword>
<organism evidence="7 8">
    <name type="scientific">Kuraishia capsulata CBS 1993</name>
    <dbReference type="NCBI Taxonomy" id="1382522"/>
    <lineage>
        <taxon>Eukaryota</taxon>
        <taxon>Fungi</taxon>
        <taxon>Dikarya</taxon>
        <taxon>Ascomycota</taxon>
        <taxon>Saccharomycotina</taxon>
        <taxon>Pichiomycetes</taxon>
        <taxon>Pichiales</taxon>
        <taxon>Pichiaceae</taxon>
        <taxon>Kuraishia</taxon>
    </lineage>
</organism>
<dbReference type="PIRSF" id="PIRSF016255">
    <property type="entry name" value="eIF3e_su6"/>
    <property type="match status" value="1"/>
</dbReference>
<dbReference type="GO" id="GO:0071540">
    <property type="term" value="C:eukaryotic translation initiation factor 3 complex, eIF3e"/>
    <property type="evidence" value="ECO:0007669"/>
    <property type="project" value="UniProtKB-UniRule"/>
</dbReference>
<dbReference type="CDD" id="cd21378">
    <property type="entry name" value="eIF3E"/>
    <property type="match status" value="1"/>
</dbReference>
<comment type="subunit">
    <text evidence="4 5">Component of the eukaryotic translation initiation factor 3 (eIF-3) complex.</text>
</comment>
<evidence type="ECO:0000256" key="3">
    <source>
        <dbReference type="ARBA" id="ARBA00022917"/>
    </source>
</evidence>
<dbReference type="OrthoDB" id="417252at2759"/>
<dbReference type="STRING" id="1382522.W6MIS1"/>
<evidence type="ECO:0000259" key="6">
    <source>
        <dbReference type="PROSITE" id="PS50250"/>
    </source>
</evidence>
<dbReference type="PROSITE" id="PS50250">
    <property type="entry name" value="PCI"/>
    <property type="match status" value="1"/>
</dbReference>
<dbReference type="GO" id="GO:0070196">
    <property type="term" value="P:eukaryotic translation initiation factor 3 complex assembly"/>
    <property type="evidence" value="ECO:0007669"/>
    <property type="project" value="EnsemblFungi"/>
</dbReference>
<dbReference type="Pfam" id="PF09440">
    <property type="entry name" value="eIF3_N"/>
    <property type="match status" value="1"/>
</dbReference>
<comment type="subcellular location">
    <subcellularLocation>
        <location evidence="4 5">Cytoplasm</location>
    </subcellularLocation>
</comment>
<dbReference type="GO" id="GO:0001732">
    <property type="term" value="P:formation of cytoplasmic translation initiation complex"/>
    <property type="evidence" value="ECO:0007669"/>
    <property type="project" value="UniProtKB-UniRule"/>
</dbReference>
<dbReference type="SMART" id="SM00088">
    <property type="entry name" value="PINT"/>
    <property type="match status" value="1"/>
</dbReference>
<dbReference type="Pfam" id="PF21357">
    <property type="entry name" value="EIF3E_C"/>
    <property type="match status" value="1"/>
</dbReference>
<dbReference type="SMART" id="SM01186">
    <property type="entry name" value="eIF3_N"/>
    <property type="match status" value="1"/>
</dbReference>
<dbReference type="Proteomes" id="UP000019384">
    <property type="component" value="Unassembled WGS sequence"/>
</dbReference>
<evidence type="ECO:0000256" key="1">
    <source>
        <dbReference type="ARBA" id="ARBA00022490"/>
    </source>
</evidence>
<sequence>MSESELSATEVELARKYDLTPKLTAFLDRHLIYPLIMALDLIYDENTVTQLSYDLLKDTYMVKFEKSKFSNLYPGKEFPKELLEKEEFVQKELVRLDEKTKETLNVLAQQSVQEHLKQDKEYNRQFLEKEHGITEEKVLELYEFGQLQYNRGDYMMASDLLNNFRVLSTNSDLNISATWGRLASEIISLEWDTALEELVKLRELIDSRSFSDPLTQLHHRTWVIHWSLFPYFNIENGLEQLSDLFFSSTYLSTIQASCPWILRYLVAAVVSTSPKHHSSFEFQKRLRDLIRVVSQEQYEYQDPLTEFIRALYVDFDFEAAIAKLTEVEVVIKADFFLSNGAGQFLESARHLIFGVYCRVHEKMDLQQLSASLNLSKDEGEKWIANLIRDTKMDAKINESEGTVIMNHPANSVYQQVIKKTKGLSFRSNQILMAALQKESS</sequence>
<proteinExistence type="inferred from homology"/>
<evidence type="ECO:0000313" key="7">
    <source>
        <dbReference type="EMBL" id="CDK24282.1"/>
    </source>
</evidence>
<dbReference type="PANTHER" id="PTHR10317">
    <property type="entry name" value="EUKARYOTIC TRANSLATION INITIATION FACTOR 3 SUBUNIT E"/>
    <property type="match status" value="1"/>
</dbReference>
<protein>
    <recommendedName>
        <fullName evidence="4 5">Eukaryotic translation initiation factor 3 subunit E</fullName>
        <shortName evidence="4">eIF3e</shortName>
    </recommendedName>
</protein>
<keyword evidence="8" id="KW-1185">Reference proteome</keyword>
<comment type="function">
    <text evidence="4">Component of the eukaryotic translation initiation factor 3 (eIF-3) complex, which is involved in protein synthesis of a specialized repertoire of mRNAs and, together with other initiation factors, stimulates binding of mRNA and methionyl-tRNAi to the 40S ribosome. The eIF-3 complex specifically targets and initiates translation of a subset of mRNAs involved in cell proliferation.</text>
</comment>
<dbReference type="InterPro" id="IPR036390">
    <property type="entry name" value="WH_DNA-bd_sf"/>
</dbReference>
<evidence type="ECO:0000256" key="4">
    <source>
        <dbReference type="HAMAP-Rule" id="MF_03004"/>
    </source>
</evidence>
<evidence type="ECO:0000256" key="2">
    <source>
        <dbReference type="ARBA" id="ARBA00022540"/>
    </source>
</evidence>
<dbReference type="InterPro" id="IPR016650">
    <property type="entry name" value="eIF3e"/>
</dbReference>
<keyword evidence="3 4" id="KW-0648">Protein biosynthesis</keyword>
<comment type="similarity">
    <text evidence="4 5">Belongs to the eIF-3 subunit E family.</text>
</comment>
<dbReference type="InterPro" id="IPR019010">
    <property type="entry name" value="eIF3e_N"/>
</dbReference>
<feature type="domain" description="PCI" evidence="6">
    <location>
        <begin position="230"/>
        <end position="410"/>
    </location>
</feature>
<name>W6MIS1_9ASCO</name>
<keyword evidence="2 4" id="KW-0396">Initiation factor</keyword>
<dbReference type="HOGENOM" id="CLU_031132_0_0_1"/>
<dbReference type="Pfam" id="PF01399">
    <property type="entry name" value="PCI"/>
    <property type="match status" value="1"/>
</dbReference>